<name>A0A8H6MWA1_9PEZI</name>
<gene>
    <name evidence="2" type="ORF">CPLU01_15114</name>
</gene>
<feature type="region of interest" description="Disordered" evidence="1">
    <location>
        <begin position="1"/>
        <end position="37"/>
    </location>
</feature>
<dbReference type="EMBL" id="WIGO01000464">
    <property type="protein sequence ID" value="KAF6811459.1"/>
    <property type="molecule type" value="Genomic_DNA"/>
</dbReference>
<sequence length="321" mass="34901">MHLAAANSGESERHYVNSKDGDNNLDNGSQGNGDPSASLTVWSVLHARPSVLDVGDLSSAPIRPRCTTGQASPATDDYADSSPRVEGTTRHDGIGRIVDPPLSYAINVGWAEADFDGRGDAADGIPVAVAFFTRGGRLTMPGNVLRGDHFQPSESLEEARTELLALMHMEEEDRCEATEALPFAAVDVDPDAWPKTKTAPRCRLTLDERWMSPGRARPEGRRERRVARLKTAGRPSGEGKRLEQVHERGGEIEKKKTNKGSRVDVGDGGGEGTRALSRRHAVSARRKSWGRRARECFGWGGRERRWRGSRSRGEEVGGGGT</sequence>
<keyword evidence="3" id="KW-1185">Reference proteome</keyword>
<feature type="compositionally biased region" description="Polar residues" evidence="1">
    <location>
        <begin position="24"/>
        <end position="37"/>
    </location>
</feature>
<evidence type="ECO:0000313" key="3">
    <source>
        <dbReference type="Proteomes" id="UP000654918"/>
    </source>
</evidence>
<feature type="compositionally biased region" description="Basic residues" evidence="1">
    <location>
        <begin position="276"/>
        <end position="287"/>
    </location>
</feature>
<feature type="region of interest" description="Disordered" evidence="1">
    <location>
        <begin position="213"/>
        <end position="287"/>
    </location>
</feature>
<feature type="compositionally biased region" description="Basic and acidic residues" evidence="1">
    <location>
        <begin position="237"/>
        <end position="265"/>
    </location>
</feature>
<evidence type="ECO:0000313" key="2">
    <source>
        <dbReference type="EMBL" id="KAF6811459.1"/>
    </source>
</evidence>
<reference evidence="2" key="1">
    <citation type="journal article" date="2020" name="Phytopathology">
        <title>Genome Sequence Resources of Colletotrichum truncatum, C. plurivorum, C. musicola, and C. sojae: Four Species Pathogenic to Soybean (Glycine max).</title>
        <authorList>
            <person name="Rogerio F."/>
            <person name="Boufleur T.R."/>
            <person name="Ciampi-Guillardi M."/>
            <person name="Sukno S.A."/>
            <person name="Thon M.R."/>
            <person name="Massola Junior N.S."/>
            <person name="Baroncelli R."/>
        </authorList>
    </citation>
    <scope>NUCLEOTIDE SEQUENCE</scope>
    <source>
        <strain evidence="2">LFN00145</strain>
    </source>
</reference>
<organism evidence="2 3">
    <name type="scientific">Colletotrichum plurivorum</name>
    <dbReference type="NCBI Taxonomy" id="2175906"/>
    <lineage>
        <taxon>Eukaryota</taxon>
        <taxon>Fungi</taxon>
        <taxon>Dikarya</taxon>
        <taxon>Ascomycota</taxon>
        <taxon>Pezizomycotina</taxon>
        <taxon>Sordariomycetes</taxon>
        <taxon>Hypocreomycetidae</taxon>
        <taxon>Glomerellales</taxon>
        <taxon>Glomerellaceae</taxon>
        <taxon>Colletotrichum</taxon>
        <taxon>Colletotrichum orchidearum species complex</taxon>
    </lineage>
</organism>
<comment type="caution">
    <text evidence="2">The sequence shown here is derived from an EMBL/GenBank/DDBJ whole genome shotgun (WGS) entry which is preliminary data.</text>
</comment>
<feature type="region of interest" description="Disordered" evidence="1">
    <location>
        <begin position="56"/>
        <end position="94"/>
    </location>
</feature>
<accession>A0A8H6MWA1</accession>
<proteinExistence type="predicted"/>
<protein>
    <submittedName>
        <fullName evidence="2">Uncharacterized protein</fullName>
    </submittedName>
</protein>
<feature type="compositionally biased region" description="Basic and acidic residues" evidence="1">
    <location>
        <begin position="213"/>
        <end position="222"/>
    </location>
</feature>
<evidence type="ECO:0000256" key="1">
    <source>
        <dbReference type="SAM" id="MobiDB-lite"/>
    </source>
</evidence>
<feature type="compositionally biased region" description="Basic and acidic residues" evidence="1">
    <location>
        <begin position="10"/>
        <end position="22"/>
    </location>
</feature>
<feature type="region of interest" description="Disordered" evidence="1">
    <location>
        <begin position="300"/>
        <end position="321"/>
    </location>
</feature>
<dbReference type="Proteomes" id="UP000654918">
    <property type="component" value="Unassembled WGS sequence"/>
</dbReference>
<dbReference type="AlphaFoldDB" id="A0A8H6MWA1"/>